<dbReference type="AlphaFoldDB" id="A0AA41YW83"/>
<evidence type="ECO:0000259" key="6">
    <source>
        <dbReference type="PROSITE" id="PS51007"/>
    </source>
</evidence>
<evidence type="ECO:0000313" key="7">
    <source>
        <dbReference type="EMBL" id="MCW3476517.1"/>
    </source>
</evidence>
<name>A0AA41YW83_9PROT</name>
<dbReference type="Pfam" id="PF00034">
    <property type="entry name" value="Cytochrom_C"/>
    <property type="match status" value="1"/>
</dbReference>
<accession>A0AA41YW83</accession>
<evidence type="ECO:0000256" key="3">
    <source>
        <dbReference type="ARBA" id="ARBA00023004"/>
    </source>
</evidence>
<keyword evidence="8" id="KW-1185">Reference proteome</keyword>
<evidence type="ECO:0000256" key="5">
    <source>
        <dbReference type="SAM" id="SignalP"/>
    </source>
</evidence>
<gene>
    <name evidence="7" type="ORF">OL599_18295</name>
</gene>
<comment type="caution">
    <text evidence="7">The sequence shown here is derived from an EMBL/GenBank/DDBJ whole genome shotgun (WGS) entry which is preliminary data.</text>
</comment>
<dbReference type="PROSITE" id="PS51007">
    <property type="entry name" value="CYTC"/>
    <property type="match status" value="2"/>
</dbReference>
<dbReference type="PANTHER" id="PTHR35008:SF8">
    <property type="entry name" value="ALCOHOL DEHYDROGENASE CYTOCHROME C SUBUNIT"/>
    <property type="match status" value="1"/>
</dbReference>
<dbReference type="GO" id="GO:0009055">
    <property type="term" value="F:electron transfer activity"/>
    <property type="evidence" value="ECO:0007669"/>
    <property type="project" value="InterPro"/>
</dbReference>
<keyword evidence="3 4" id="KW-0408">Iron</keyword>
<feature type="chain" id="PRO_5041356126" evidence="5">
    <location>
        <begin position="21"/>
        <end position="280"/>
    </location>
</feature>
<organism evidence="7 8">
    <name type="scientific">Limobrevibacterium gyesilva</name>
    <dbReference type="NCBI Taxonomy" id="2991712"/>
    <lineage>
        <taxon>Bacteria</taxon>
        <taxon>Pseudomonadati</taxon>
        <taxon>Pseudomonadota</taxon>
        <taxon>Alphaproteobacteria</taxon>
        <taxon>Acetobacterales</taxon>
        <taxon>Acetobacteraceae</taxon>
        <taxon>Limobrevibacterium</taxon>
    </lineage>
</organism>
<dbReference type="Gene3D" id="1.10.760.10">
    <property type="entry name" value="Cytochrome c-like domain"/>
    <property type="match status" value="2"/>
</dbReference>
<sequence length="280" mass="29520">MRLLGLLALACALTTTAAQAQSPLERGRYLVETIAGCGNCHTPQGPNGPLPGRSLAGGMVVEDNPAFTAIASNITPDRKTGIGAWTDEQIFRAIREGIRPDGSLIGPPMPFGLYRGLADADVRAIVAYLRTVPPVPNPVAKSTYRIALPPAYGPPVGHIDAPPRTDKVAYGAYLAGPVGHCMECHTPMLPDGQRDTERLGAGGQPFNGPWGTSVAANITPAKARGLGDWSDAQIERAIRTGVSADGRKLFPPMAFGYYAKIAADDMAALIIYLRSLPPQD</sequence>
<proteinExistence type="predicted"/>
<reference evidence="7" key="2">
    <citation type="submission" date="2022-10" db="EMBL/GenBank/DDBJ databases">
        <authorList>
            <person name="Trinh H.N."/>
        </authorList>
    </citation>
    <scope>NUCLEOTIDE SEQUENCE</scope>
    <source>
        <strain evidence="7">RN2-1</strain>
    </source>
</reference>
<dbReference type="RefSeq" id="WP_264715316.1">
    <property type="nucleotide sequence ID" value="NZ_JAPDNT010000020.1"/>
</dbReference>
<dbReference type="SUPFAM" id="SSF46626">
    <property type="entry name" value="Cytochrome c"/>
    <property type="match status" value="2"/>
</dbReference>
<evidence type="ECO:0000256" key="4">
    <source>
        <dbReference type="PROSITE-ProRule" id="PRU00433"/>
    </source>
</evidence>
<protein>
    <submittedName>
        <fullName evidence="7">Cytochrome c</fullName>
    </submittedName>
</protein>
<dbReference type="InterPro" id="IPR036909">
    <property type="entry name" value="Cyt_c-like_dom_sf"/>
</dbReference>
<dbReference type="PANTHER" id="PTHR35008">
    <property type="entry name" value="BLL4482 PROTEIN-RELATED"/>
    <property type="match status" value="1"/>
</dbReference>
<keyword evidence="2 4" id="KW-0479">Metal-binding</keyword>
<dbReference type="Proteomes" id="UP001165679">
    <property type="component" value="Unassembled WGS sequence"/>
</dbReference>
<evidence type="ECO:0000256" key="2">
    <source>
        <dbReference type="ARBA" id="ARBA00022723"/>
    </source>
</evidence>
<dbReference type="InterPro" id="IPR051459">
    <property type="entry name" value="Cytochrome_c-type_DH"/>
</dbReference>
<feature type="signal peptide" evidence="5">
    <location>
        <begin position="1"/>
        <end position="20"/>
    </location>
</feature>
<dbReference type="EMBL" id="JAPDNT010000020">
    <property type="protein sequence ID" value="MCW3476517.1"/>
    <property type="molecule type" value="Genomic_DNA"/>
</dbReference>
<feature type="domain" description="Cytochrome c" evidence="6">
    <location>
        <begin position="166"/>
        <end position="277"/>
    </location>
</feature>
<keyword evidence="1 4" id="KW-0349">Heme</keyword>
<feature type="domain" description="Cytochrome c" evidence="6">
    <location>
        <begin position="22"/>
        <end position="133"/>
    </location>
</feature>
<evidence type="ECO:0000256" key="1">
    <source>
        <dbReference type="ARBA" id="ARBA00022617"/>
    </source>
</evidence>
<dbReference type="GO" id="GO:0020037">
    <property type="term" value="F:heme binding"/>
    <property type="evidence" value="ECO:0007669"/>
    <property type="project" value="InterPro"/>
</dbReference>
<dbReference type="InterPro" id="IPR009056">
    <property type="entry name" value="Cyt_c-like_dom"/>
</dbReference>
<evidence type="ECO:0000313" key="8">
    <source>
        <dbReference type="Proteomes" id="UP001165679"/>
    </source>
</evidence>
<dbReference type="GO" id="GO:0046872">
    <property type="term" value="F:metal ion binding"/>
    <property type="evidence" value="ECO:0007669"/>
    <property type="project" value="UniProtKB-KW"/>
</dbReference>
<keyword evidence="5" id="KW-0732">Signal</keyword>
<reference evidence="7" key="1">
    <citation type="submission" date="2022-09" db="EMBL/GenBank/DDBJ databases">
        <title>Rhodovastum sp. nov. RN2-1 isolated from soil in Seongnam, South Korea.</title>
        <authorList>
            <person name="Le N.T."/>
        </authorList>
    </citation>
    <scope>NUCLEOTIDE SEQUENCE</scope>
    <source>
        <strain evidence="7">RN2-1</strain>
    </source>
</reference>